<protein>
    <submittedName>
        <fullName evidence="7">RNA polymerase sigma-70 factor, ECF subfamily</fullName>
    </submittedName>
</protein>
<dbReference type="PANTHER" id="PTHR43133">
    <property type="entry name" value="RNA POLYMERASE ECF-TYPE SIGMA FACTO"/>
    <property type="match status" value="1"/>
</dbReference>
<evidence type="ECO:0000313" key="7">
    <source>
        <dbReference type="EMBL" id="SKB30271.1"/>
    </source>
</evidence>
<evidence type="ECO:0000256" key="4">
    <source>
        <dbReference type="ARBA" id="ARBA00023163"/>
    </source>
</evidence>
<dbReference type="CDD" id="cd06171">
    <property type="entry name" value="Sigma70_r4"/>
    <property type="match status" value="1"/>
</dbReference>
<proteinExistence type="inferred from homology"/>
<dbReference type="InterPro" id="IPR013324">
    <property type="entry name" value="RNA_pol_sigma_r3/r4-like"/>
</dbReference>
<dbReference type="NCBIfam" id="TIGR02985">
    <property type="entry name" value="Sig70_bacteroi1"/>
    <property type="match status" value="1"/>
</dbReference>
<dbReference type="NCBIfam" id="TIGR02937">
    <property type="entry name" value="sigma70-ECF"/>
    <property type="match status" value="1"/>
</dbReference>
<feature type="domain" description="RNA polymerase sigma-70 region 2" evidence="5">
    <location>
        <begin position="47"/>
        <end position="114"/>
    </location>
</feature>
<dbReference type="Pfam" id="PF04542">
    <property type="entry name" value="Sigma70_r2"/>
    <property type="match status" value="1"/>
</dbReference>
<keyword evidence="3" id="KW-0731">Sigma factor</keyword>
<accession>A0A1T5A5N3</accession>
<evidence type="ECO:0000313" key="8">
    <source>
        <dbReference type="Proteomes" id="UP000190541"/>
    </source>
</evidence>
<name>A0A1T5A5N3_9SPHI</name>
<dbReference type="SUPFAM" id="SSF88659">
    <property type="entry name" value="Sigma3 and sigma4 domains of RNA polymerase sigma factors"/>
    <property type="match status" value="1"/>
</dbReference>
<dbReference type="InterPro" id="IPR013249">
    <property type="entry name" value="RNA_pol_sigma70_r4_t2"/>
</dbReference>
<evidence type="ECO:0000256" key="2">
    <source>
        <dbReference type="ARBA" id="ARBA00023015"/>
    </source>
</evidence>
<dbReference type="Gene3D" id="1.10.10.10">
    <property type="entry name" value="Winged helix-like DNA-binding domain superfamily/Winged helix DNA-binding domain"/>
    <property type="match status" value="1"/>
</dbReference>
<dbReference type="GO" id="GO:0016987">
    <property type="term" value="F:sigma factor activity"/>
    <property type="evidence" value="ECO:0007669"/>
    <property type="project" value="UniProtKB-KW"/>
</dbReference>
<dbReference type="GO" id="GO:0006352">
    <property type="term" value="P:DNA-templated transcription initiation"/>
    <property type="evidence" value="ECO:0007669"/>
    <property type="project" value="InterPro"/>
</dbReference>
<reference evidence="7 8" key="1">
    <citation type="submission" date="2017-02" db="EMBL/GenBank/DDBJ databases">
        <authorList>
            <person name="Peterson S.W."/>
        </authorList>
    </citation>
    <scope>NUCLEOTIDE SEQUENCE [LARGE SCALE GENOMIC DNA]</scope>
    <source>
        <strain evidence="7 8">DSM 22899</strain>
    </source>
</reference>
<dbReference type="InterPro" id="IPR036388">
    <property type="entry name" value="WH-like_DNA-bd_sf"/>
</dbReference>
<dbReference type="InterPro" id="IPR007627">
    <property type="entry name" value="RNA_pol_sigma70_r2"/>
</dbReference>
<dbReference type="SUPFAM" id="SSF88946">
    <property type="entry name" value="Sigma2 domain of RNA polymerase sigma factors"/>
    <property type="match status" value="1"/>
</dbReference>
<dbReference type="InterPro" id="IPR014327">
    <property type="entry name" value="RNA_pol_sigma70_bacteroid"/>
</dbReference>
<keyword evidence="4" id="KW-0804">Transcription</keyword>
<sequence>MYIPKICLTWAANCRGVSTDYNYTDYNDDELVMLLKQSKQKALVAIYNRYWDKLFVVAANLLGSAEEAEECVQNVFVGLWNRRETIQLSHTLNTYLSVAVKYQSLSAMARNQRRQEVVHQEEWTDPMEAVSPESAFIAKELRQRIEQSINRLPPQCQLVFRMSREQDMSVKAIAEALNLSENTVKMHLKNANKKLRNDLLAFLPLMLALIAGRGL</sequence>
<dbReference type="AlphaFoldDB" id="A0A1T5A5N3"/>
<feature type="domain" description="RNA polymerase sigma factor 70 region 4 type 2" evidence="6">
    <location>
        <begin position="142"/>
        <end position="195"/>
    </location>
</feature>
<dbReference type="PANTHER" id="PTHR43133:SF46">
    <property type="entry name" value="RNA POLYMERASE SIGMA-70 FACTOR ECF SUBFAMILY"/>
    <property type="match status" value="1"/>
</dbReference>
<dbReference type="InterPro" id="IPR013325">
    <property type="entry name" value="RNA_pol_sigma_r2"/>
</dbReference>
<dbReference type="EMBL" id="FUYS01000001">
    <property type="protein sequence ID" value="SKB30271.1"/>
    <property type="molecule type" value="Genomic_DNA"/>
</dbReference>
<evidence type="ECO:0000259" key="6">
    <source>
        <dbReference type="Pfam" id="PF08281"/>
    </source>
</evidence>
<dbReference type="Proteomes" id="UP000190541">
    <property type="component" value="Unassembled WGS sequence"/>
</dbReference>
<dbReference type="Gene3D" id="1.10.1740.10">
    <property type="match status" value="1"/>
</dbReference>
<keyword evidence="2" id="KW-0805">Transcription regulation</keyword>
<comment type="similarity">
    <text evidence="1">Belongs to the sigma-70 factor family. ECF subfamily.</text>
</comment>
<evidence type="ECO:0000256" key="1">
    <source>
        <dbReference type="ARBA" id="ARBA00010641"/>
    </source>
</evidence>
<dbReference type="InterPro" id="IPR039425">
    <property type="entry name" value="RNA_pol_sigma-70-like"/>
</dbReference>
<organism evidence="7 8">
    <name type="scientific">Parapedobacter luteus</name>
    <dbReference type="NCBI Taxonomy" id="623280"/>
    <lineage>
        <taxon>Bacteria</taxon>
        <taxon>Pseudomonadati</taxon>
        <taxon>Bacteroidota</taxon>
        <taxon>Sphingobacteriia</taxon>
        <taxon>Sphingobacteriales</taxon>
        <taxon>Sphingobacteriaceae</taxon>
        <taxon>Parapedobacter</taxon>
    </lineage>
</organism>
<dbReference type="STRING" id="623280.SAMN05660226_00612"/>
<keyword evidence="8" id="KW-1185">Reference proteome</keyword>
<dbReference type="GO" id="GO:0003677">
    <property type="term" value="F:DNA binding"/>
    <property type="evidence" value="ECO:0007669"/>
    <property type="project" value="InterPro"/>
</dbReference>
<gene>
    <name evidence="7" type="ORF">SAMN05660226_00612</name>
</gene>
<evidence type="ECO:0000259" key="5">
    <source>
        <dbReference type="Pfam" id="PF04542"/>
    </source>
</evidence>
<dbReference type="Pfam" id="PF08281">
    <property type="entry name" value="Sigma70_r4_2"/>
    <property type="match status" value="1"/>
</dbReference>
<dbReference type="InterPro" id="IPR014284">
    <property type="entry name" value="RNA_pol_sigma-70_dom"/>
</dbReference>
<evidence type="ECO:0000256" key="3">
    <source>
        <dbReference type="ARBA" id="ARBA00023082"/>
    </source>
</evidence>